<accession>A0A371PFP3</accession>
<organism evidence="1 2">
    <name type="scientific">Paenibacillus paeoniae</name>
    <dbReference type="NCBI Taxonomy" id="2292705"/>
    <lineage>
        <taxon>Bacteria</taxon>
        <taxon>Bacillati</taxon>
        <taxon>Bacillota</taxon>
        <taxon>Bacilli</taxon>
        <taxon>Bacillales</taxon>
        <taxon>Paenibacillaceae</taxon>
        <taxon>Paenibacillus</taxon>
    </lineage>
</organism>
<dbReference type="EMBL" id="QUBQ01000002">
    <property type="protein sequence ID" value="REK74767.1"/>
    <property type="molecule type" value="Genomic_DNA"/>
</dbReference>
<evidence type="ECO:0000313" key="2">
    <source>
        <dbReference type="Proteomes" id="UP000261905"/>
    </source>
</evidence>
<gene>
    <name evidence="1" type="ORF">DX130_13950</name>
</gene>
<dbReference type="AlphaFoldDB" id="A0A371PFP3"/>
<reference evidence="1 2" key="1">
    <citation type="submission" date="2018-08" db="EMBL/GenBank/DDBJ databases">
        <title>Paenibacillus sp. M4BSY-1, whole genome shotgun sequence.</title>
        <authorList>
            <person name="Tuo L."/>
        </authorList>
    </citation>
    <scope>NUCLEOTIDE SEQUENCE [LARGE SCALE GENOMIC DNA]</scope>
    <source>
        <strain evidence="1 2">M4BSY-1</strain>
    </source>
</reference>
<name>A0A371PFP3_9BACL</name>
<protein>
    <submittedName>
        <fullName evidence="1">Uncharacterized protein</fullName>
    </submittedName>
</protein>
<keyword evidence="2" id="KW-1185">Reference proteome</keyword>
<evidence type="ECO:0000313" key="1">
    <source>
        <dbReference type="EMBL" id="REK74767.1"/>
    </source>
</evidence>
<sequence>MVNPSEEVLLILNRTEAGPYWSYNFEDGVWIINNGKVKSLSQQEALTSGKPEQDLKKFVAKITAAAKNKKIPITSE</sequence>
<dbReference type="Proteomes" id="UP000261905">
    <property type="component" value="Unassembled WGS sequence"/>
</dbReference>
<comment type="caution">
    <text evidence="1">The sequence shown here is derived from an EMBL/GenBank/DDBJ whole genome shotgun (WGS) entry which is preliminary data.</text>
</comment>
<proteinExistence type="predicted"/>